<keyword evidence="2" id="KW-0813">Transport</keyword>
<proteinExistence type="inferred from homology"/>
<evidence type="ECO:0000313" key="6">
    <source>
        <dbReference type="EMBL" id="QTA83590.1"/>
    </source>
</evidence>
<dbReference type="PANTHER" id="PTHR37164">
    <property type="entry name" value="BACTERIOHEMERYTHRIN"/>
    <property type="match status" value="1"/>
</dbReference>
<dbReference type="PANTHER" id="PTHR37164:SF1">
    <property type="entry name" value="BACTERIOHEMERYTHRIN"/>
    <property type="match status" value="1"/>
</dbReference>
<evidence type="ECO:0000259" key="5">
    <source>
        <dbReference type="Pfam" id="PF01814"/>
    </source>
</evidence>
<comment type="similarity">
    <text evidence="1">Belongs to the hemerythrin family.</text>
</comment>
<name>A0A975BEF0_9BACT</name>
<evidence type="ECO:0000313" key="7">
    <source>
        <dbReference type="Proteomes" id="UP000663720"/>
    </source>
</evidence>
<dbReference type="EMBL" id="CP061799">
    <property type="protein sequence ID" value="QTA83590.1"/>
    <property type="molecule type" value="Genomic_DNA"/>
</dbReference>
<dbReference type="KEGG" id="dli:dnl_60030"/>
<feature type="domain" description="Hemerythrin-like" evidence="5">
    <location>
        <begin position="13"/>
        <end position="125"/>
    </location>
</feature>
<reference evidence="6" key="1">
    <citation type="journal article" date="2021" name="Microb. Physiol.">
        <title>Proteogenomic Insights into the Physiology of Marine, Sulfate-Reducing, Filamentous Desulfonema limicola and Desulfonema magnum.</title>
        <authorList>
            <person name="Schnaars V."/>
            <person name="Wohlbrand L."/>
            <person name="Scheve S."/>
            <person name="Hinrichs C."/>
            <person name="Reinhardt R."/>
            <person name="Rabus R."/>
        </authorList>
    </citation>
    <scope>NUCLEOTIDE SEQUENCE</scope>
    <source>
        <strain evidence="6">5ac10</strain>
    </source>
</reference>
<dbReference type="NCBIfam" id="TIGR02481">
    <property type="entry name" value="hemeryth_dom"/>
    <property type="match status" value="1"/>
</dbReference>
<keyword evidence="2" id="KW-0561">Oxygen transport</keyword>
<evidence type="ECO:0000256" key="3">
    <source>
        <dbReference type="ARBA" id="ARBA00022723"/>
    </source>
</evidence>
<dbReference type="PROSITE" id="PS00550">
    <property type="entry name" value="HEMERYTHRINS"/>
    <property type="match status" value="1"/>
</dbReference>
<dbReference type="Proteomes" id="UP000663720">
    <property type="component" value="Chromosome"/>
</dbReference>
<keyword evidence="7" id="KW-1185">Reference proteome</keyword>
<evidence type="ECO:0000256" key="4">
    <source>
        <dbReference type="ARBA" id="ARBA00023004"/>
    </source>
</evidence>
<dbReference type="GO" id="GO:0005344">
    <property type="term" value="F:oxygen carrier activity"/>
    <property type="evidence" value="ECO:0007669"/>
    <property type="project" value="UniProtKB-KW"/>
</dbReference>
<accession>A0A975BEF0</accession>
<dbReference type="Pfam" id="PF01814">
    <property type="entry name" value="Hemerythrin"/>
    <property type="match status" value="1"/>
</dbReference>
<evidence type="ECO:0000256" key="2">
    <source>
        <dbReference type="ARBA" id="ARBA00022621"/>
    </source>
</evidence>
<keyword evidence="4" id="KW-0408">Iron</keyword>
<dbReference type="GO" id="GO:0046872">
    <property type="term" value="F:metal ion binding"/>
    <property type="evidence" value="ECO:0007669"/>
    <property type="project" value="UniProtKB-KW"/>
</dbReference>
<dbReference type="AlphaFoldDB" id="A0A975BEF0"/>
<sequence length="138" mass="16239">MAFILWTDKYSTNIQEIDTQHKHLFSLLCKLHDAVSEGAEQGTIADILDELVDYTFYHFRIEEDLLKKKIYPDYENHKKQHDKLTGQAVELQNRFREGSATISFEILDFLRDWLDKHTLVSDLKYADFIMKNKTPGIS</sequence>
<dbReference type="InterPro" id="IPR012312">
    <property type="entry name" value="Hemerythrin-like"/>
</dbReference>
<dbReference type="RefSeq" id="WP_207689409.1">
    <property type="nucleotide sequence ID" value="NZ_CP061799.1"/>
</dbReference>
<dbReference type="InterPro" id="IPR016131">
    <property type="entry name" value="Haemerythrin_Fe_BS"/>
</dbReference>
<dbReference type="SUPFAM" id="SSF47188">
    <property type="entry name" value="Hemerythrin-like"/>
    <property type="match status" value="1"/>
</dbReference>
<evidence type="ECO:0000256" key="1">
    <source>
        <dbReference type="ARBA" id="ARBA00010587"/>
    </source>
</evidence>
<organism evidence="6 7">
    <name type="scientific">Desulfonema limicola</name>
    <dbReference type="NCBI Taxonomy" id="45656"/>
    <lineage>
        <taxon>Bacteria</taxon>
        <taxon>Pseudomonadati</taxon>
        <taxon>Thermodesulfobacteriota</taxon>
        <taxon>Desulfobacteria</taxon>
        <taxon>Desulfobacterales</taxon>
        <taxon>Desulfococcaceae</taxon>
        <taxon>Desulfonema</taxon>
    </lineage>
</organism>
<dbReference type="InterPro" id="IPR035938">
    <property type="entry name" value="Hemerythrin-like_sf"/>
</dbReference>
<dbReference type="InterPro" id="IPR050669">
    <property type="entry name" value="Hemerythrin"/>
</dbReference>
<dbReference type="CDD" id="cd12107">
    <property type="entry name" value="Hemerythrin"/>
    <property type="match status" value="1"/>
</dbReference>
<keyword evidence="3" id="KW-0479">Metal-binding</keyword>
<dbReference type="Gene3D" id="1.20.120.50">
    <property type="entry name" value="Hemerythrin-like"/>
    <property type="match status" value="1"/>
</dbReference>
<dbReference type="InterPro" id="IPR012827">
    <property type="entry name" value="Hemerythrin_metal-bd"/>
</dbReference>
<protein>
    <submittedName>
        <fullName evidence="6">Bacteriaohemerythrin</fullName>
    </submittedName>
</protein>
<dbReference type="NCBIfam" id="NF033749">
    <property type="entry name" value="bact_hemeryth"/>
    <property type="match status" value="1"/>
</dbReference>
<gene>
    <name evidence="6" type="ORF">dnl_60030</name>
</gene>